<evidence type="ECO:0000313" key="16">
    <source>
        <dbReference type="Proteomes" id="UP000784294"/>
    </source>
</evidence>
<comment type="similarity">
    <text evidence="2">Belongs to the two pore domain potassium channel (TC 1.A.1.8) family.</text>
</comment>
<comment type="subcellular location">
    <subcellularLocation>
        <location evidence="1">Membrane</location>
        <topology evidence="1">Multi-pass membrane protein</topology>
    </subcellularLocation>
</comment>
<dbReference type="GO" id="GO:0022841">
    <property type="term" value="F:potassium ion leak channel activity"/>
    <property type="evidence" value="ECO:0007669"/>
    <property type="project" value="TreeGrafter"/>
</dbReference>
<name>A0A448XGW2_9PLAT</name>
<evidence type="ECO:0000256" key="10">
    <source>
        <dbReference type="ARBA" id="ARBA00023136"/>
    </source>
</evidence>
<evidence type="ECO:0000259" key="14">
    <source>
        <dbReference type="Pfam" id="PF07885"/>
    </source>
</evidence>
<proteinExistence type="inferred from homology"/>
<evidence type="ECO:0000256" key="8">
    <source>
        <dbReference type="ARBA" id="ARBA00022989"/>
    </source>
</evidence>
<accession>A0A448XGW2</accession>
<dbReference type="GO" id="GO:0005886">
    <property type="term" value="C:plasma membrane"/>
    <property type="evidence" value="ECO:0007669"/>
    <property type="project" value="TreeGrafter"/>
</dbReference>
<evidence type="ECO:0000256" key="4">
    <source>
        <dbReference type="ARBA" id="ARBA00022538"/>
    </source>
</evidence>
<keyword evidence="7" id="KW-0630">Potassium</keyword>
<dbReference type="EMBL" id="CAAALY010251697">
    <property type="protein sequence ID" value="VEL36224.1"/>
    <property type="molecule type" value="Genomic_DNA"/>
</dbReference>
<evidence type="ECO:0000256" key="5">
    <source>
        <dbReference type="ARBA" id="ARBA00022692"/>
    </source>
</evidence>
<feature type="region of interest" description="Disordered" evidence="12">
    <location>
        <begin position="250"/>
        <end position="279"/>
    </location>
</feature>
<dbReference type="InterPro" id="IPR013099">
    <property type="entry name" value="K_chnl_dom"/>
</dbReference>
<keyword evidence="16" id="KW-1185">Reference proteome</keyword>
<feature type="transmembrane region" description="Helical" evidence="13">
    <location>
        <begin position="48"/>
        <end position="67"/>
    </location>
</feature>
<dbReference type="OrthoDB" id="297496at2759"/>
<dbReference type="Proteomes" id="UP000784294">
    <property type="component" value="Unassembled WGS sequence"/>
</dbReference>
<organism evidence="15 16">
    <name type="scientific">Protopolystoma xenopodis</name>
    <dbReference type="NCBI Taxonomy" id="117903"/>
    <lineage>
        <taxon>Eukaryota</taxon>
        <taxon>Metazoa</taxon>
        <taxon>Spiralia</taxon>
        <taxon>Lophotrochozoa</taxon>
        <taxon>Platyhelminthes</taxon>
        <taxon>Monogenea</taxon>
        <taxon>Polyopisthocotylea</taxon>
        <taxon>Polystomatidea</taxon>
        <taxon>Polystomatidae</taxon>
        <taxon>Protopolystoma</taxon>
    </lineage>
</organism>
<dbReference type="Pfam" id="PF07885">
    <property type="entry name" value="Ion_trans_2"/>
    <property type="match status" value="1"/>
</dbReference>
<dbReference type="AlphaFoldDB" id="A0A448XGW2"/>
<evidence type="ECO:0000256" key="6">
    <source>
        <dbReference type="ARBA" id="ARBA00022826"/>
    </source>
</evidence>
<feature type="transmembrane region" description="Helical" evidence="13">
    <location>
        <begin position="110"/>
        <end position="137"/>
    </location>
</feature>
<sequence>MAYAMPGIPLCIVMFQSIGERMNTFITWLLKQTKLACRCRTRNVSQTNLILISSSLGMTVLTAGAAVFFRYEDWTYLDAFYYCFITLTTIGFGDLVALQRNDSLAKRPDYVAFSLIFILFGLTVVSSVMNLLVLRFLTMNTEDERRDELEAAAQEQDLQRLHGDVIYASIAPPMVAGASSGLFRAHDFLDNVGLVGPVNLNLGGGVGARHHMSETGGCYSLLLPPPYNCAGPRGCYVTTRPNAGAYGQLHEEARPCESRSANRQTGTAREDEEDEPALTKQRLAANANLPADRVKANYRPPDKLNSRLSSGLGTTAAVTIRSTSFFYASAVCFQGLRHVWTLIFGWFSCLSSSSRNKAVLAARFSDAMVSPASSRSAADSLDHRVSEALAAAETVLPAYQCRPGKVASGHREDVDCDPSNDHSVKEVDVNNHGSGNVRGIPEVESIKFGTNRLEQMGAPTNGANRIVTKLKSTNPHSRLQFPSITTQNDGEYQLAHMQSEVELTASLPKDYQGGDNDCCRNRQQNPSGVWRKHQVPPVSAEVWDSIADQIHQLRVDRTQESCSSKSPGRFLFTEVSEIPIACPSHQPRVIIQPF</sequence>
<evidence type="ECO:0000256" key="2">
    <source>
        <dbReference type="ARBA" id="ARBA00006666"/>
    </source>
</evidence>
<keyword evidence="10 13" id="KW-0472">Membrane</keyword>
<feature type="transmembrane region" description="Helical" evidence="13">
    <location>
        <begin position="79"/>
        <end position="98"/>
    </location>
</feature>
<reference evidence="15" key="1">
    <citation type="submission" date="2018-11" db="EMBL/GenBank/DDBJ databases">
        <authorList>
            <consortium name="Pathogen Informatics"/>
        </authorList>
    </citation>
    <scope>NUCLEOTIDE SEQUENCE</scope>
</reference>
<dbReference type="InterPro" id="IPR003092">
    <property type="entry name" value="2pore_dom_K_chnl_TASK"/>
</dbReference>
<dbReference type="GO" id="GO:0030322">
    <property type="term" value="P:stabilization of membrane potential"/>
    <property type="evidence" value="ECO:0007669"/>
    <property type="project" value="TreeGrafter"/>
</dbReference>
<evidence type="ECO:0000256" key="1">
    <source>
        <dbReference type="ARBA" id="ARBA00004141"/>
    </source>
</evidence>
<evidence type="ECO:0000256" key="13">
    <source>
        <dbReference type="SAM" id="Phobius"/>
    </source>
</evidence>
<comment type="caution">
    <text evidence="15">The sequence shown here is derived from an EMBL/GenBank/DDBJ whole genome shotgun (WGS) entry which is preliminary data.</text>
</comment>
<dbReference type="SUPFAM" id="SSF81324">
    <property type="entry name" value="Voltage-gated potassium channels"/>
    <property type="match status" value="1"/>
</dbReference>
<dbReference type="PANTHER" id="PTHR11003">
    <property type="entry name" value="POTASSIUM CHANNEL, SUBFAMILY K"/>
    <property type="match status" value="1"/>
</dbReference>
<dbReference type="InterPro" id="IPR003280">
    <property type="entry name" value="2pore_dom_K_chnl"/>
</dbReference>
<keyword evidence="8 13" id="KW-1133">Transmembrane helix</keyword>
<evidence type="ECO:0000256" key="3">
    <source>
        <dbReference type="ARBA" id="ARBA00022448"/>
    </source>
</evidence>
<evidence type="ECO:0000256" key="12">
    <source>
        <dbReference type="SAM" id="MobiDB-lite"/>
    </source>
</evidence>
<keyword evidence="9" id="KW-0406">Ion transport</keyword>
<evidence type="ECO:0000256" key="7">
    <source>
        <dbReference type="ARBA" id="ARBA00022958"/>
    </source>
</evidence>
<evidence type="ECO:0000256" key="11">
    <source>
        <dbReference type="ARBA" id="ARBA00023303"/>
    </source>
</evidence>
<dbReference type="PRINTS" id="PR01095">
    <property type="entry name" value="TASKCHANNEL"/>
</dbReference>
<keyword evidence="4" id="KW-0633">Potassium transport</keyword>
<feature type="domain" description="Potassium channel" evidence="14">
    <location>
        <begin position="59"/>
        <end position="133"/>
    </location>
</feature>
<protein>
    <recommendedName>
        <fullName evidence="14">Potassium channel domain-containing protein</fullName>
    </recommendedName>
</protein>
<evidence type="ECO:0000313" key="15">
    <source>
        <dbReference type="EMBL" id="VEL36224.1"/>
    </source>
</evidence>
<gene>
    <name evidence="15" type="ORF">PXEA_LOCUS29664</name>
</gene>
<dbReference type="Gene3D" id="1.10.287.70">
    <property type="match status" value="1"/>
</dbReference>
<dbReference type="GO" id="GO:0015271">
    <property type="term" value="F:outward rectifier potassium channel activity"/>
    <property type="evidence" value="ECO:0007669"/>
    <property type="project" value="TreeGrafter"/>
</dbReference>
<dbReference type="PANTHER" id="PTHR11003:SF291">
    <property type="entry name" value="IP11374P"/>
    <property type="match status" value="1"/>
</dbReference>
<keyword evidence="5 13" id="KW-0812">Transmembrane</keyword>
<keyword evidence="6" id="KW-0631">Potassium channel</keyword>
<evidence type="ECO:0000256" key="9">
    <source>
        <dbReference type="ARBA" id="ARBA00023065"/>
    </source>
</evidence>
<keyword evidence="11" id="KW-0407">Ion channel</keyword>
<keyword evidence="3" id="KW-0813">Transport</keyword>